<dbReference type="InterPro" id="IPR000073">
    <property type="entry name" value="AB_hydrolase_1"/>
</dbReference>
<feature type="domain" description="AB hydrolase-1" evidence="1">
    <location>
        <begin position="30"/>
        <end position="236"/>
    </location>
</feature>
<dbReference type="EMBL" id="CADCUE010000048">
    <property type="protein sequence ID" value="CAA9318403.1"/>
    <property type="molecule type" value="Genomic_DNA"/>
</dbReference>
<dbReference type="PANTHER" id="PTHR43798:SF33">
    <property type="entry name" value="HYDROLASE, PUTATIVE (AFU_ORTHOLOGUE AFUA_2G14860)-RELATED"/>
    <property type="match status" value="1"/>
</dbReference>
<reference evidence="2" key="1">
    <citation type="submission" date="2020-02" db="EMBL/GenBank/DDBJ databases">
        <authorList>
            <person name="Meier V. D."/>
        </authorList>
    </citation>
    <scope>NUCLEOTIDE SEQUENCE</scope>
    <source>
        <strain evidence="2">AVDCRST_MAG16</strain>
    </source>
</reference>
<dbReference type="Gene3D" id="3.40.50.1820">
    <property type="entry name" value="alpha/beta hydrolase"/>
    <property type="match status" value="1"/>
</dbReference>
<gene>
    <name evidence="2" type="ORF">AVDCRST_MAG16-627</name>
</gene>
<dbReference type="AlphaFoldDB" id="A0A6J4KZI7"/>
<protein>
    <recommendedName>
        <fullName evidence="1">AB hydrolase-1 domain-containing protein</fullName>
    </recommendedName>
</protein>
<dbReference type="GO" id="GO:0016020">
    <property type="term" value="C:membrane"/>
    <property type="evidence" value="ECO:0007669"/>
    <property type="project" value="TreeGrafter"/>
</dbReference>
<dbReference type="InterPro" id="IPR029058">
    <property type="entry name" value="AB_hydrolase_fold"/>
</dbReference>
<dbReference type="PANTHER" id="PTHR43798">
    <property type="entry name" value="MONOACYLGLYCEROL LIPASE"/>
    <property type="match status" value="1"/>
</dbReference>
<evidence type="ECO:0000259" key="1">
    <source>
        <dbReference type="Pfam" id="PF00561"/>
    </source>
</evidence>
<sequence length="276" mass="29482">MPPLPLPPGRAVLVPGRGEFFLRDTGGDGPPVLLVHGWMFPSDLNWLPTYGPVRNAGYRVLAMDLRGHGRGLRSGEAFRLADCADDAAAVLAALDVPPVLAVGYSMGGPVTQLLARRHPERVAGFVLCATALDWSDPRQKVFWRTMGGLRLLLGAFPRGLWQAGLRLAGAPSRESNWVASELSRGSARDLAEAGRELGRFDSSGWAGELPQPRAVVLTAKDRLVPPRKQAALAQALGVEPLVLDADHDACSQDAQRFVAVLLTALAGLPRAARRSA</sequence>
<dbReference type="Pfam" id="PF00561">
    <property type="entry name" value="Abhydrolase_1"/>
    <property type="match status" value="1"/>
</dbReference>
<evidence type="ECO:0000313" key="2">
    <source>
        <dbReference type="EMBL" id="CAA9318403.1"/>
    </source>
</evidence>
<dbReference type="SUPFAM" id="SSF53474">
    <property type="entry name" value="alpha/beta-Hydrolases"/>
    <property type="match status" value="1"/>
</dbReference>
<name>A0A6J4KZI7_9ACTN</name>
<organism evidence="2">
    <name type="scientific">uncultured Frankineae bacterium</name>
    <dbReference type="NCBI Taxonomy" id="437475"/>
    <lineage>
        <taxon>Bacteria</taxon>
        <taxon>Bacillati</taxon>
        <taxon>Actinomycetota</taxon>
        <taxon>Actinomycetes</taxon>
        <taxon>Frankiales</taxon>
        <taxon>environmental samples</taxon>
    </lineage>
</organism>
<proteinExistence type="predicted"/>
<dbReference type="GO" id="GO:0003824">
    <property type="term" value="F:catalytic activity"/>
    <property type="evidence" value="ECO:0007669"/>
    <property type="project" value="UniProtKB-ARBA"/>
</dbReference>
<dbReference type="PRINTS" id="PR00111">
    <property type="entry name" value="ABHYDROLASE"/>
</dbReference>
<dbReference type="InterPro" id="IPR050266">
    <property type="entry name" value="AB_hydrolase_sf"/>
</dbReference>
<accession>A0A6J4KZI7</accession>